<comment type="function">
    <text evidence="11">Catalyses the transfer of galactose onto proteins or lipids.</text>
</comment>
<keyword evidence="7 11" id="KW-0735">Signal-anchor</keyword>
<keyword evidence="8 11" id="KW-1133">Transmembrane helix</keyword>
<dbReference type="InterPro" id="IPR029044">
    <property type="entry name" value="Nucleotide-diphossugar_trans"/>
</dbReference>
<evidence type="ECO:0000259" key="12">
    <source>
        <dbReference type="Pfam" id="PF02709"/>
    </source>
</evidence>
<dbReference type="Proteomes" id="UP000050791">
    <property type="component" value="Unassembled WGS sequence"/>
</dbReference>
<dbReference type="GO" id="GO:0008378">
    <property type="term" value="F:galactosyltransferase activity"/>
    <property type="evidence" value="ECO:0007669"/>
    <property type="project" value="TreeGrafter"/>
</dbReference>
<feature type="transmembrane region" description="Helical" evidence="11">
    <location>
        <begin position="20"/>
        <end position="39"/>
    </location>
</feature>
<evidence type="ECO:0000256" key="4">
    <source>
        <dbReference type="ARBA" id="ARBA00022676"/>
    </source>
</evidence>
<evidence type="ECO:0000256" key="8">
    <source>
        <dbReference type="ARBA" id="ARBA00022989"/>
    </source>
</evidence>
<organism evidence="14 15">
    <name type="scientific">Schistosoma mattheei</name>
    <dbReference type="NCBI Taxonomy" id="31246"/>
    <lineage>
        <taxon>Eukaryota</taxon>
        <taxon>Metazoa</taxon>
        <taxon>Spiralia</taxon>
        <taxon>Lophotrochozoa</taxon>
        <taxon>Platyhelminthes</taxon>
        <taxon>Trematoda</taxon>
        <taxon>Digenea</taxon>
        <taxon>Strigeidida</taxon>
        <taxon>Schistosomatoidea</taxon>
        <taxon>Schistosomatidae</taxon>
        <taxon>Schistosoma</taxon>
    </lineage>
</organism>
<dbReference type="GO" id="GO:0006688">
    <property type="term" value="P:glycosphingolipid biosynthetic process"/>
    <property type="evidence" value="ECO:0007669"/>
    <property type="project" value="TreeGrafter"/>
</dbReference>
<keyword evidence="9 11" id="KW-0472">Membrane</keyword>
<dbReference type="WBParaSite" id="SMTH1_83000.1">
    <property type="protein sequence ID" value="SMTH1_83000.1"/>
    <property type="gene ID" value="SMTH1_83000"/>
</dbReference>
<dbReference type="CDD" id="cd00899">
    <property type="entry name" value="b4GalT"/>
    <property type="match status" value="1"/>
</dbReference>
<dbReference type="SUPFAM" id="SSF53448">
    <property type="entry name" value="Nucleotide-diphospho-sugar transferases"/>
    <property type="match status" value="1"/>
</dbReference>
<comment type="similarity">
    <text evidence="3 11">Belongs to the glycosyltransferase 7 family.</text>
</comment>
<evidence type="ECO:0000256" key="6">
    <source>
        <dbReference type="ARBA" id="ARBA00022692"/>
    </source>
</evidence>
<sequence length="414" mass="48075">MCRAMKCRSIRLFRMRFFIVYFSLCFMITSLLLINLLIWPTVDITLIKSAILKRKTKVQESENNQTSNEPQFDCLLGLQNELRNLYLADNVQSEKLTRIKLENSPYFSTQQTCQEICDKLPVIPIDISHKYTPIGNLSVSKELVTDLYKVISLNKPHIKGGGWTYKTSDKCKNNTGKYNQTGVAIVIAFRDRWTQLTSVLSTLIPMLRRQRLCYRIFVIEEAGSDLFNRGMIFNVGFMEAMNRFHFDCVIFHDADLAPINDLNPYGCDKQTFIQPIHLGVGLDIRNFRLNYPELIGGVLKMSNKHFVQVNGHSNLYWGWGQEDDDLERRLKHEKINYYQMSPSIARYKALPHETQNKEGNPRKIHLKLLSTAVQRMHHDGLSSLNYKVLKVTEHQLFTHILVDLGNQPKFYNCN</sequence>
<evidence type="ECO:0000256" key="2">
    <source>
        <dbReference type="ARBA" id="ARBA00004922"/>
    </source>
</evidence>
<comment type="pathway">
    <text evidence="2 11">Protein modification; protein glycosylation.</text>
</comment>
<evidence type="ECO:0000256" key="1">
    <source>
        <dbReference type="ARBA" id="ARBA00004606"/>
    </source>
</evidence>
<evidence type="ECO:0000256" key="5">
    <source>
        <dbReference type="ARBA" id="ARBA00022679"/>
    </source>
</evidence>
<evidence type="ECO:0000256" key="10">
    <source>
        <dbReference type="ARBA" id="ARBA00023180"/>
    </source>
</evidence>
<dbReference type="GO" id="GO:0005794">
    <property type="term" value="C:Golgi apparatus"/>
    <property type="evidence" value="ECO:0007669"/>
    <property type="project" value="TreeGrafter"/>
</dbReference>
<dbReference type="PANTHER" id="PTHR19300:SF57">
    <property type="entry name" value="BETA-1,4-N-ACETYLGALACTOSAMINYLTRANSFERASE"/>
    <property type="match status" value="1"/>
</dbReference>
<dbReference type="Pfam" id="PF13733">
    <property type="entry name" value="Glyco_transf_7N"/>
    <property type="match status" value="1"/>
</dbReference>
<protein>
    <recommendedName>
        <fullName evidence="11">Beta-1,4-galactosyltransferase</fullName>
        <ecNumber evidence="11">2.4.1.-</ecNumber>
    </recommendedName>
</protein>
<evidence type="ECO:0000256" key="11">
    <source>
        <dbReference type="RuleBase" id="RU368121"/>
    </source>
</evidence>
<dbReference type="InterPro" id="IPR027791">
    <property type="entry name" value="Galactosyl_T_C"/>
</dbReference>
<dbReference type="GO" id="GO:0005975">
    <property type="term" value="P:carbohydrate metabolic process"/>
    <property type="evidence" value="ECO:0007669"/>
    <property type="project" value="InterPro"/>
</dbReference>
<dbReference type="InterPro" id="IPR003859">
    <property type="entry name" value="Galactosyl_T"/>
</dbReference>
<evidence type="ECO:0000256" key="3">
    <source>
        <dbReference type="ARBA" id="ARBA00005735"/>
    </source>
</evidence>
<comment type="subcellular location">
    <subcellularLocation>
        <location evidence="1">Membrane</location>
        <topology evidence="1">Single-pass type II membrane protein</topology>
    </subcellularLocation>
</comment>
<dbReference type="AlphaFoldDB" id="A0AA85BZA9"/>
<feature type="domain" description="Galactosyltransferase C-terminal" evidence="12">
    <location>
        <begin position="277"/>
        <end position="353"/>
    </location>
</feature>
<dbReference type="GO" id="GO:0016020">
    <property type="term" value="C:membrane"/>
    <property type="evidence" value="ECO:0007669"/>
    <property type="project" value="UniProtKB-SubCell"/>
</dbReference>
<keyword evidence="5 11" id="KW-0808">Transferase</keyword>
<keyword evidence="6 11" id="KW-0812">Transmembrane</keyword>
<name>A0AA85BZA9_9TREM</name>
<keyword evidence="10 11" id="KW-0325">Glycoprotein</keyword>
<dbReference type="PANTHER" id="PTHR19300">
    <property type="entry name" value="BETA-1,4-GALACTOSYLTRANSFERASE"/>
    <property type="match status" value="1"/>
</dbReference>
<dbReference type="GO" id="GO:0033842">
    <property type="term" value="F:N-acetyl-beta-glucosaminyl-derivative 4-beta-N-acetylgalactosaminyltransferase activity"/>
    <property type="evidence" value="ECO:0007669"/>
    <property type="project" value="TreeGrafter"/>
</dbReference>
<evidence type="ECO:0000256" key="7">
    <source>
        <dbReference type="ARBA" id="ARBA00022968"/>
    </source>
</evidence>
<dbReference type="PRINTS" id="PR02050">
    <property type="entry name" value="B14GALTRFASE"/>
</dbReference>
<evidence type="ECO:0000313" key="15">
    <source>
        <dbReference type="WBParaSite" id="SMTH1_83000.1"/>
    </source>
</evidence>
<proteinExistence type="inferred from homology"/>
<dbReference type="Gene3D" id="3.90.550.10">
    <property type="entry name" value="Spore Coat Polysaccharide Biosynthesis Protein SpsA, Chain A"/>
    <property type="match status" value="1"/>
</dbReference>
<reference evidence="15" key="1">
    <citation type="submission" date="2023-11" db="UniProtKB">
        <authorList>
            <consortium name="WormBaseParasite"/>
        </authorList>
    </citation>
    <scope>IDENTIFICATION</scope>
</reference>
<dbReference type="InterPro" id="IPR027995">
    <property type="entry name" value="Galactosyl_T_N"/>
</dbReference>
<evidence type="ECO:0000259" key="13">
    <source>
        <dbReference type="Pfam" id="PF13733"/>
    </source>
</evidence>
<dbReference type="EC" id="2.4.1.-" evidence="11"/>
<dbReference type="Pfam" id="PF02709">
    <property type="entry name" value="Glyco_transf_7C"/>
    <property type="match status" value="1"/>
</dbReference>
<evidence type="ECO:0000256" key="9">
    <source>
        <dbReference type="ARBA" id="ARBA00023136"/>
    </source>
</evidence>
<feature type="domain" description="Galactosyltransferase N-terminal" evidence="13">
    <location>
        <begin position="135"/>
        <end position="268"/>
    </location>
</feature>
<accession>A0AA85BZA9</accession>
<keyword evidence="4 11" id="KW-0328">Glycosyltransferase</keyword>
<evidence type="ECO:0000313" key="14">
    <source>
        <dbReference type="Proteomes" id="UP000050791"/>
    </source>
</evidence>